<sequence length="183" mass="20426">MTLTDTDVAGLLAPAGLLFIKRMDHDSVRLPALPSGHSAASARPEHGRFDSLPDEVADVEADDMPEKVNAGWFRMATEFGLFNEDREFLLSVCYARYWETGTGDDDIAWVQVRLLNEWDLAASEVDLLRSWMAGMFTERFVPEFTMASLDGQMKLNTTVWGDGTVSTIVIRPGADRANSTHRR</sequence>
<dbReference type="AlphaFoldDB" id="A0A7X0NQ95"/>
<organism evidence="1 2">
    <name type="scientific">Nonomuraea rubra</name>
    <dbReference type="NCBI Taxonomy" id="46180"/>
    <lineage>
        <taxon>Bacteria</taxon>
        <taxon>Bacillati</taxon>
        <taxon>Actinomycetota</taxon>
        <taxon>Actinomycetes</taxon>
        <taxon>Streptosporangiales</taxon>
        <taxon>Streptosporangiaceae</taxon>
        <taxon>Nonomuraea</taxon>
    </lineage>
</organism>
<evidence type="ECO:0000313" key="1">
    <source>
        <dbReference type="EMBL" id="MBB6547567.1"/>
    </source>
</evidence>
<gene>
    <name evidence="1" type="ORF">HD593_002362</name>
</gene>
<dbReference type="Proteomes" id="UP000565579">
    <property type="component" value="Unassembled WGS sequence"/>
</dbReference>
<dbReference type="EMBL" id="JACHMI010000001">
    <property type="protein sequence ID" value="MBB6547567.1"/>
    <property type="molecule type" value="Genomic_DNA"/>
</dbReference>
<reference evidence="1 2" key="1">
    <citation type="submission" date="2020-08" db="EMBL/GenBank/DDBJ databases">
        <title>Sequencing the genomes of 1000 actinobacteria strains.</title>
        <authorList>
            <person name="Klenk H.-P."/>
        </authorList>
    </citation>
    <scope>NUCLEOTIDE SEQUENCE [LARGE SCALE GENOMIC DNA]</scope>
    <source>
        <strain evidence="1 2">DSM 43768</strain>
    </source>
</reference>
<dbReference type="RefSeq" id="WP_185102195.1">
    <property type="nucleotide sequence ID" value="NZ_JACHMI010000001.1"/>
</dbReference>
<comment type="caution">
    <text evidence="1">The sequence shown here is derived from an EMBL/GenBank/DDBJ whole genome shotgun (WGS) entry which is preliminary data.</text>
</comment>
<evidence type="ECO:0000313" key="2">
    <source>
        <dbReference type="Proteomes" id="UP000565579"/>
    </source>
</evidence>
<name>A0A7X0NQ95_9ACTN</name>
<keyword evidence="2" id="KW-1185">Reference proteome</keyword>
<protein>
    <submittedName>
        <fullName evidence="1">Uncharacterized protein</fullName>
    </submittedName>
</protein>
<proteinExistence type="predicted"/>
<accession>A0A7X0NQ95</accession>